<keyword evidence="2" id="KW-0645">Protease</keyword>
<dbReference type="GO" id="GO:0006508">
    <property type="term" value="P:proteolysis"/>
    <property type="evidence" value="ECO:0007669"/>
    <property type="project" value="InterPro"/>
</dbReference>
<protein>
    <submittedName>
        <fullName evidence="2">Leucyl aminopeptidase (Aminopeptidase T)</fullName>
    </submittedName>
</protein>
<dbReference type="Pfam" id="PF26233">
    <property type="entry name" value="NicX"/>
    <property type="match status" value="1"/>
</dbReference>
<dbReference type="AlphaFoldDB" id="B8CX44"/>
<dbReference type="OrthoDB" id="9803993at2"/>
<dbReference type="PANTHER" id="PTHR34448:SF1">
    <property type="entry name" value="BLL6088 PROTEIN"/>
    <property type="match status" value="1"/>
</dbReference>
<dbReference type="PANTHER" id="PTHR34448">
    <property type="entry name" value="AMINOPEPTIDASE"/>
    <property type="match status" value="1"/>
</dbReference>
<accession>B8CX44</accession>
<keyword evidence="2" id="KW-0378">Hydrolase</keyword>
<proteinExistence type="predicted"/>
<evidence type="ECO:0000256" key="1">
    <source>
        <dbReference type="ARBA" id="ARBA00022723"/>
    </source>
</evidence>
<dbReference type="eggNOG" id="COG2309">
    <property type="taxonomic scope" value="Bacteria"/>
</dbReference>
<organism evidence="2 3">
    <name type="scientific">Halothermothrix orenii (strain H 168 / OCM 544 / DSM 9562)</name>
    <dbReference type="NCBI Taxonomy" id="373903"/>
    <lineage>
        <taxon>Bacteria</taxon>
        <taxon>Bacillati</taxon>
        <taxon>Bacillota</taxon>
        <taxon>Clostridia</taxon>
        <taxon>Halanaerobiales</taxon>
        <taxon>Halothermotrichaceae</taxon>
        <taxon>Halothermothrix</taxon>
    </lineage>
</organism>
<evidence type="ECO:0000313" key="2">
    <source>
        <dbReference type="EMBL" id="ACL69863.1"/>
    </source>
</evidence>
<dbReference type="GO" id="GO:0046872">
    <property type="term" value="F:metal ion binding"/>
    <property type="evidence" value="ECO:0007669"/>
    <property type="project" value="UniProtKB-KW"/>
</dbReference>
<dbReference type="Proteomes" id="UP000000719">
    <property type="component" value="Chromosome"/>
</dbReference>
<keyword evidence="1" id="KW-0479">Metal-binding</keyword>
<dbReference type="STRING" id="373903.Hore_11100"/>
<dbReference type="SUPFAM" id="SSF144052">
    <property type="entry name" value="Thermophilic metalloprotease-like"/>
    <property type="match status" value="1"/>
</dbReference>
<name>B8CX44_HALOH</name>
<dbReference type="GO" id="GO:0004177">
    <property type="term" value="F:aminopeptidase activity"/>
    <property type="evidence" value="ECO:0007669"/>
    <property type="project" value="UniProtKB-KW"/>
</dbReference>
<keyword evidence="3" id="KW-1185">Reference proteome</keyword>
<dbReference type="HOGENOM" id="CLU_062630_0_0_9"/>
<dbReference type="RefSeq" id="WP_012636048.1">
    <property type="nucleotide sequence ID" value="NC_011899.1"/>
</dbReference>
<keyword evidence="2" id="KW-0031">Aminopeptidase</keyword>
<sequence>MASLIDAARIIVKDCLQVKKDEKVVVIADKPSRKISRTIWEEAKKIGSEAIFLEIIERSNHGEEPPLPVAELMKSCDVFIAPTSKSLSHTKARKEANKAGCRGATLPGITEDIMKRTLTADYEMIKERSLNYSKILDNGSEVTITTKSGTEINMSIKGRKGHPDTGIYTERGSFGNLPAGEAYIAPVEGTSNGVIVVDGAMAGVGILKEPIKLVVENGYVTDISGGHEAEILKKLLDKHGKEARNIAELGIGTNDKATITGNVLEDEKVMGTIHIAIGDNSTFGGNVQVDSHLDGIINKPTVKIDGKVIMKDGQFV</sequence>
<dbReference type="InterPro" id="IPR058739">
    <property type="entry name" value="NicX"/>
</dbReference>
<gene>
    <name evidence="2" type="ordered locus">Hore_11100</name>
</gene>
<evidence type="ECO:0000313" key="3">
    <source>
        <dbReference type="Proteomes" id="UP000000719"/>
    </source>
</evidence>
<dbReference type="EMBL" id="CP001098">
    <property type="protein sequence ID" value="ACL69863.1"/>
    <property type="molecule type" value="Genomic_DNA"/>
</dbReference>
<dbReference type="KEGG" id="hor:Hore_11100"/>
<dbReference type="InterPro" id="IPR052170">
    <property type="entry name" value="M29_Exopeptidase"/>
</dbReference>
<reference evidence="2 3" key="1">
    <citation type="journal article" date="2009" name="PLoS ONE">
        <title>Genome analysis of the anaerobic thermohalophilic bacterium Halothermothrix orenii.</title>
        <authorList>
            <person name="Mavromatis K."/>
            <person name="Ivanova N."/>
            <person name="Anderson I."/>
            <person name="Lykidis A."/>
            <person name="Hooper S.D."/>
            <person name="Sun H."/>
            <person name="Kunin V."/>
            <person name="Lapidus A."/>
            <person name="Hugenholtz P."/>
            <person name="Patel B."/>
            <person name="Kyrpides N.C."/>
        </authorList>
    </citation>
    <scope>NUCLEOTIDE SEQUENCE [LARGE SCALE GENOMIC DNA]</scope>
    <source>
        <strain evidence="3">H 168 / OCM 544 / DSM 9562</strain>
    </source>
</reference>